<sequence>EHHRPGPGTRNPGPAGRLRLELRAARPVVPVAALRADGPLPAGDEHLPAHLLALHQPVRLHPGDQPDLRRVRQLRRAALRPGLLAQGRGDAPDHRRRRRHRARAGPPLRDDAESPAAGNRRPAVDHLPANDALAAGRRLLLELHARRFVRRHQSPALVRWRAGAAVDHRPDPGQGVDRPGRDLDVDALRDLDPAGGSPERAAGALRGGDARPRLGLDAVPADHPAVPEDPDLAGAAVPHHRHLQDLRRPLHRHQGRPRRRNRNARFFRLPGRVPVLGDRPWRRRRLADRDRHQRAGDDPDQDADPAARPGPACARRGGCRRM</sequence>
<name>A0A6J4U133_9BACT</name>
<feature type="compositionally biased region" description="Basic residues" evidence="1">
    <location>
        <begin position="94"/>
        <end position="103"/>
    </location>
</feature>
<evidence type="ECO:0000313" key="2">
    <source>
        <dbReference type="EMBL" id="CAA9537990.1"/>
    </source>
</evidence>
<feature type="compositionally biased region" description="Basic and acidic residues" evidence="1">
    <location>
        <begin position="178"/>
        <end position="192"/>
    </location>
</feature>
<feature type="region of interest" description="Disordered" evidence="1">
    <location>
        <begin position="162"/>
        <end position="322"/>
    </location>
</feature>
<proteinExistence type="predicted"/>
<feature type="compositionally biased region" description="Basic residues" evidence="1">
    <location>
        <begin position="249"/>
        <end position="265"/>
    </location>
</feature>
<evidence type="ECO:0000256" key="1">
    <source>
        <dbReference type="SAM" id="MobiDB-lite"/>
    </source>
</evidence>
<feature type="non-terminal residue" evidence="2">
    <location>
        <position position="322"/>
    </location>
</feature>
<feature type="region of interest" description="Disordered" evidence="1">
    <location>
        <begin position="79"/>
        <end position="128"/>
    </location>
</feature>
<reference evidence="2" key="1">
    <citation type="submission" date="2020-02" db="EMBL/GenBank/DDBJ databases">
        <authorList>
            <person name="Meier V. D."/>
        </authorList>
    </citation>
    <scope>NUCLEOTIDE SEQUENCE</scope>
    <source>
        <strain evidence="2">AVDCRST_MAG59</strain>
    </source>
</reference>
<feature type="compositionally biased region" description="Low complexity" evidence="1">
    <location>
        <begin position="304"/>
        <end position="316"/>
    </location>
</feature>
<dbReference type="AlphaFoldDB" id="A0A6J4U133"/>
<feature type="compositionally biased region" description="Low complexity" evidence="1">
    <location>
        <begin position="79"/>
        <end position="89"/>
    </location>
</feature>
<organism evidence="2">
    <name type="scientific">uncultured Thermomicrobiales bacterium</name>
    <dbReference type="NCBI Taxonomy" id="1645740"/>
    <lineage>
        <taxon>Bacteria</taxon>
        <taxon>Pseudomonadati</taxon>
        <taxon>Thermomicrobiota</taxon>
        <taxon>Thermomicrobia</taxon>
        <taxon>Thermomicrobiales</taxon>
        <taxon>environmental samples</taxon>
    </lineage>
</organism>
<protein>
    <submittedName>
        <fullName evidence="2">Uncharacterized protein</fullName>
    </submittedName>
</protein>
<feature type="non-terminal residue" evidence="2">
    <location>
        <position position="1"/>
    </location>
</feature>
<feature type="compositionally biased region" description="Basic and acidic residues" evidence="1">
    <location>
        <begin position="287"/>
        <end position="297"/>
    </location>
</feature>
<accession>A0A6J4U133</accession>
<dbReference type="EMBL" id="CADCWF010000022">
    <property type="protein sequence ID" value="CAA9537990.1"/>
    <property type="molecule type" value="Genomic_DNA"/>
</dbReference>
<gene>
    <name evidence="2" type="ORF">AVDCRST_MAG59-525</name>
</gene>